<name>A0A8J3XC51_9ACTN</name>
<comment type="caution">
    <text evidence="1">The sequence shown here is derived from an EMBL/GenBank/DDBJ whole genome shotgun (WGS) entry which is preliminary data.</text>
</comment>
<dbReference type="AlphaFoldDB" id="A0A8J3XC51"/>
<evidence type="ECO:0000313" key="1">
    <source>
        <dbReference type="EMBL" id="GII35675.1"/>
    </source>
</evidence>
<proteinExistence type="predicted"/>
<protein>
    <submittedName>
        <fullName evidence="1">Uncharacterized protein</fullName>
    </submittedName>
</protein>
<reference evidence="1 2" key="1">
    <citation type="submission" date="2021-01" db="EMBL/GenBank/DDBJ databases">
        <title>Whole genome shotgun sequence of Planotetraspora phitsanulokensis NBRC 104273.</title>
        <authorList>
            <person name="Komaki H."/>
            <person name="Tamura T."/>
        </authorList>
    </citation>
    <scope>NUCLEOTIDE SEQUENCE [LARGE SCALE GENOMIC DNA]</scope>
    <source>
        <strain evidence="1 2">NBRC 104273</strain>
    </source>
</reference>
<dbReference type="Proteomes" id="UP000622547">
    <property type="component" value="Unassembled WGS sequence"/>
</dbReference>
<dbReference type="EMBL" id="BOOP01000003">
    <property type="protein sequence ID" value="GII35675.1"/>
    <property type="molecule type" value="Genomic_DNA"/>
</dbReference>
<organism evidence="1 2">
    <name type="scientific">Planotetraspora phitsanulokensis</name>
    <dbReference type="NCBI Taxonomy" id="575192"/>
    <lineage>
        <taxon>Bacteria</taxon>
        <taxon>Bacillati</taxon>
        <taxon>Actinomycetota</taxon>
        <taxon>Actinomycetes</taxon>
        <taxon>Streptosporangiales</taxon>
        <taxon>Streptosporangiaceae</taxon>
        <taxon>Planotetraspora</taxon>
    </lineage>
</organism>
<gene>
    <name evidence="1" type="ORF">Pph01_06780</name>
</gene>
<evidence type="ECO:0000313" key="2">
    <source>
        <dbReference type="Proteomes" id="UP000622547"/>
    </source>
</evidence>
<sequence length="109" mass="12460">MVALASERGFLPSHATRSELELVHPGRRRIVYLNRKRLRVQTIAVIVPPWSEVDELRTISGVNVRGDFFHSSNLRAFPRRMHEGNREIPYGYSLVCADVSAFGRVLDRS</sequence>
<accession>A0A8J3XC51</accession>
<keyword evidence="2" id="KW-1185">Reference proteome</keyword>